<dbReference type="InterPro" id="IPR037066">
    <property type="entry name" value="Plug_dom_sf"/>
</dbReference>
<dbReference type="GO" id="GO:0044718">
    <property type="term" value="P:siderophore transmembrane transport"/>
    <property type="evidence" value="ECO:0007669"/>
    <property type="project" value="TreeGrafter"/>
</dbReference>
<keyword evidence="5" id="KW-0732">Signal</keyword>
<dbReference type="PANTHER" id="PTHR30069:SF29">
    <property type="entry name" value="HEMOGLOBIN AND HEMOGLOBIN-HAPTOGLOBIN-BINDING PROTEIN 1-RELATED"/>
    <property type="match status" value="1"/>
</dbReference>
<dbReference type="Pfam" id="PF07715">
    <property type="entry name" value="Plug"/>
    <property type="match status" value="1"/>
</dbReference>
<keyword evidence="2" id="KW-0813">Transport</keyword>
<evidence type="ECO:0000256" key="2">
    <source>
        <dbReference type="ARBA" id="ARBA00022448"/>
    </source>
</evidence>
<keyword evidence="4" id="KW-0812">Transmembrane</keyword>
<keyword evidence="3" id="KW-1134">Transmembrane beta strand</keyword>
<keyword evidence="9" id="KW-0675">Receptor</keyword>
<name>A0A7V3ZX03_UNCW3</name>
<accession>A0A7V3ZX03</accession>
<dbReference type="InterPro" id="IPR012910">
    <property type="entry name" value="Plug_dom"/>
</dbReference>
<sequence length="553" mass="62626">MQFLLLFISILPFFEIQDTIYSYAISGRIYSNFQIPFNYAIKSFTFSNKPVFSNLLIFEGYNISSPSISGTSPEENLLLFDGIPLINPMLGYQELSMIPKSFIEMLEILHSSSPLNGLAGIGGAINLIPSNEPLKLQFSSLRKAINLGSGHNKGFTLTFFYESFVDSFPVKYEDIDLWIKNTHDEKFGLFSKFQNGNILFIKRKAGAPGPLGSLSKGERYEFLTGTNFNFLLKNFNLELSSTYTSQTYNSSGISDLHKTLFLRGVIKGRNLEAGTHVYGANSTKIGKRIISEVFGKILFTRKLNKKCELLATLNLNYNYTFKAISPNIAISLSNKINYNLYNFLTISLNHRNPTLNELYWPEDNFARGNPELTPESSLNLDAGLRKITPNYYINLYGFLKKIKDGILWIQEDKYLPKNFALLVHQGAGLEAVLKPGKGPFYVEFDLNLQKSRLNETPFLYRPTLTLNSTIGVGIVNVELSYIGKRPERVNSPKMLPPIYLINLSISKNVVFGDKELFVRGGTENLLDINYEIIRGFPNPGREIFFEITIKRRT</sequence>
<keyword evidence="6" id="KW-0472">Membrane</keyword>
<dbReference type="AlphaFoldDB" id="A0A7V3ZX03"/>
<dbReference type="Gene3D" id="2.170.130.10">
    <property type="entry name" value="TonB-dependent receptor, plug domain"/>
    <property type="match status" value="1"/>
</dbReference>
<comment type="caution">
    <text evidence="9">The sequence shown here is derived from an EMBL/GenBank/DDBJ whole genome shotgun (WGS) entry which is preliminary data.</text>
</comment>
<evidence type="ECO:0000313" key="9">
    <source>
        <dbReference type="EMBL" id="HGL17212.1"/>
    </source>
</evidence>
<evidence type="ECO:0000256" key="6">
    <source>
        <dbReference type="ARBA" id="ARBA00023136"/>
    </source>
</evidence>
<dbReference type="PANTHER" id="PTHR30069">
    <property type="entry name" value="TONB-DEPENDENT OUTER MEMBRANE RECEPTOR"/>
    <property type="match status" value="1"/>
</dbReference>
<comment type="subcellular location">
    <subcellularLocation>
        <location evidence="1">Cell outer membrane</location>
        <topology evidence="1">Multi-pass membrane protein</topology>
    </subcellularLocation>
</comment>
<gene>
    <name evidence="9" type="ORF">ENU66_02600</name>
</gene>
<evidence type="ECO:0000256" key="1">
    <source>
        <dbReference type="ARBA" id="ARBA00004571"/>
    </source>
</evidence>
<evidence type="ECO:0000256" key="5">
    <source>
        <dbReference type="ARBA" id="ARBA00022729"/>
    </source>
</evidence>
<dbReference type="SUPFAM" id="SSF56935">
    <property type="entry name" value="Porins"/>
    <property type="match status" value="1"/>
</dbReference>
<dbReference type="GO" id="GO:0015344">
    <property type="term" value="F:siderophore uptake transmembrane transporter activity"/>
    <property type="evidence" value="ECO:0007669"/>
    <property type="project" value="TreeGrafter"/>
</dbReference>
<dbReference type="Gene3D" id="2.40.170.20">
    <property type="entry name" value="TonB-dependent receptor, beta-barrel domain"/>
    <property type="match status" value="1"/>
</dbReference>
<evidence type="ECO:0000256" key="4">
    <source>
        <dbReference type="ARBA" id="ARBA00022692"/>
    </source>
</evidence>
<dbReference type="InterPro" id="IPR036942">
    <property type="entry name" value="Beta-barrel_TonB_sf"/>
</dbReference>
<dbReference type="InterPro" id="IPR039426">
    <property type="entry name" value="TonB-dep_rcpt-like"/>
</dbReference>
<dbReference type="EMBL" id="DTDJ01000022">
    <property type="protein sequence ID" value="HGL17212.1"/>
    <property type="molecule type" value="Genomic_DNA"/>
</dbReference>
<organism evidence="9">
    <name type="scientific">candidate division WOR-3 bacterium</name>
    <dbReference type="NCBI Taxonomy" id="2052148"/>
    <lineage>
        <taxon>Bacteria</taxon>
        <taxon>Bacteria division WOR-3</taxon>
    </lineage>
</organism>
<evidence type="ECO:0000259" key="8">
    <source>
        <dbReference type="Pfam" id="PF07715"/>
    </source>
</evidence>
<reference evidence="9" key="1">
    <citation type="journal article" date="2020" name="mSystems">
        <title>Genome- and Community-Level Interaction Insights into Carbon Utilization and Element Cycling Functions of Hydrothermarchaeota in Hydrothermal Sediment.</title>
        <authorList>
            <person name="Zhou Z."/>
            <person name="Liu Y."/>
            <person name="Xu W."/>
            <person name="Pan J."/>
            <person name="Luo Z.H."/>
            <person name="Li M."/>
        </authorList>
    </citation>
    <scope>NUCLEOTIDE SEQUENCE [LARGE SCALE GENOMIC DNA]</scope>
    <source>
        <strain evidence="9">SpSt-69</strain>
    </source>
</reference>
<keyword evidence="7" id="KW-0998">Cell outer membrane</keyword>
<proteinExistence type="predicted"/>
<protein>
    <submittedName>
        <fullName evidence="9">TonB-dependent receptor</fullName>
    </submittedName>
</protein>
<feature type="domain" description="TonB-dependent receptor plug" evidence="8">
    <location>
        <begin position="62"/>
        <end position="124"/>
    </location>
</feature>
<evidence type="ECO:0000256" key="7">
    <source>
        <dbReference type="ARBA" id="ARBA00023237"/>
    </source>
</evidence>
<evidence type="ECO:0000256" key="3">
    <source>
        <dbReference type="ARBA" id="ARBA00022452"/>
    </source>
</evidence>
<dbReference type="GO" id="GO:0009279">
    <property type="term" value="C:cell outer membrane"/>
    <property type="evidence" value="ECO:0007669"/>
    <property type="project" value="UniProtKB-SubCell"/>
</dbReference>